<gene>
    <name evidence="3" type="ORF">BN1204_014410</name>
    <name evidence="2" type="ORF">NCLIV_014410</name>
</gene>
<evidence type="ECO:0000313" key="2">
    <source>
        <dbReference type="EMBL" id="CBZ51647.1"/>
    </source>
</evidence>
<keyword evidence="4" id="KW-1185">Reference proteome</keyword>
<evidence type="ECO:0000313" key="3">
    <source>
        <dbReference type="EMBL" id="CEL65601.1"/>
    </source>
</evidence>
<dbReference type="InParanoid" id="F0VDD2"/>
<reference evidence="2" key="1">
    <citation type="submission" date="2011-02" db="EMBL/GenBank/DDBJ databases">
        <authorList>
            <person name="Aslett M."/>
        </authorList>
    </citation>
    <scope>NUCLEOTIDE SEQUENCE</scope>
    <source>
        <strain evidence="2">Liverpool</strain>
    </source>
</reference>
<dbReference type="eggNOG" id="ENOG502R0ME">
    <property type="taxonomic scope" value="Eukaryota"/>
</dbReference>
<evidence type="ECO:0000256" key="1">
    <source>
        <dbReference type="SAM" id="MobiDB-lite"/>
    </source>
</evidence>
<feature type="compositionally biased region" description="Polar residues" evidence="1">
    <location>
        <begin position="45"/>
        <end position="57"/>
    </location>
</feature>
<dbReference type="AlphaFoldDB" id="F0VDD2"/>
<dbReference type="OMA" id="WRRSEVK"/>
<name>F0VDD2_NEOCL</name>
<feature type="region of interest" description="Disordered" evidence="1">
    <location>
        <begin position="1"/>
        <end position="24"/>
    </location>
</feature>
<reference evidence="4" key="3">
    <citation type="journal article" date="2012" name="PLoS Pathog.">
        <title>Comparative genomics of the apicomplexan parasites Toxoplasma gondii and Neospora caninum: Coccidia differing in host range and transmission strategy.</title>
        <authorList>
            <person name="Reid A.J."/>
            <person name="Vermont S.J."/>
            <person name="Cotton J.A."/>
            <person name="Harris D."/>
            <person name="Hill-Cawthorne G.A."/>
            <person name="Konen-Waisman S."/>
            <person name="Latham S.M."/>
            <person name="Mourier T."/>
            <person name="Norton R."/>
            <person name="Quail M.A."/>
            <person name="Sanders M."/>
            <person name="Shanmugam D."/>
            <person name="Sohal A."/>
            <person name="Wasmuth J.D."/>
            <person name="Brunk B."/>
            <person name="Grigg M.E."/>
            <person name="Howard J.C."/>
            <person name="Parkinson J."/>
            <person name="Roos D.S."/>
            <person name="Trees A.J."/>
            <person name="Berriman M."/>
            <person name="Pain A."/>
            <person name="Wastling J.M."/>
        </authorList>
    </citation>
    <scope>NUCLEOTIDE SEQUENCE [LARGE SCALE GENOMIC DNA]</scope>
    <source>
        <strain evidence="4">Liverpool</strain>
    </source>
</reference>
<dbReference type="VEuPathDB" id="ToxoDB:NCLIV_014410"/>
<dbReference type="EMBL" id="FR823386">
    <property type="protein sequence ID" value="CBZ51647.1"/>
    <property type="molecule type" value="Genomic_DNA"/>
</dbReference>
<feature type="region of interest" description="Disordered" evidence="1">
    <location>
        <begin position="44"/>
        <end position="129"/>
    </location>
</feature>
<reference evidence="2" key="2">
    <citation type="submission" date="2011-03" db="EMBL/GenBank/DDBJ databases">
        <title>Comparative genomics and transcriptomics of Neospora caninum and Toxoplasma gondii.</title>
        <authorList>
            <person name="Reid A.J."/>
            <person name="Sohal A."/>
            <person name="Harris D."/>
            <person name="Quail M."/>
            <person name="Sanders M."/>
            <person name="Berriman M."/>
            <person name="Wastling J.M."/>
            <person name="Pain A."/>
        </authorList>
    </citation>
    <scope>NUCLEOTIDE SEQUENCE</scope>
    <source>
        <strain evidence="2">Liverpool</strain>
    </source>
</reference>
<feature type="compositionally biased region" description="Basic and acidic residues" evidence="1">
    <location>
        <begin position="116"/>
        <end position="126"/>
    </location>
</feature>
<evidence type="ECO:0000313" key="4">
    <source>
        <dbReference type="Proteomes" id="UP000007494"/>
    </source>
</evidence>
<dbReference type="Proteomes" id="UP000007494">
    <property type="component" value="Chromosome V"/>
</dbReference>
<dbReference type="RefSeq" id="XP_003881680.1">
    <property type="nucleotide sequence ID" value="XM_003881631.1"/>
</dbReference>
<sequence length="195" mass="20040">MGCAASSAATRGKSGGGVGNTALLPAASGVANSTCCETPVAQLGGLSSSLCTPTRTGSYRRVSESQTPGAEQPAPSSSASQPVREPPSGTGAATQREGRKEATGAASEGPVQSGDQKSEPGEQERAKKIRITKLKRGFSVDVPIRFACDVRFDKDSAVGGAVALSLFGRQRSDSVIEWIQSADDEIDLKKPEPMS</sequence>
<dbReference type="OrthoDB" id="10339073at2759"/>
<dbReference type="GeneID" id="13444035"/>
<reference evidence="3" key="4">
    <citation type="journal article" date="2015" name="PLoS ONE">
        <title>Comprehensive Evaluation of Toxoplasma gondii VEG and Neospora caninum LIV Genomes with Tachyzoite Stage Transcriptome and Proteome Defines Novel Transcript Features.</title>
        <authorList>
            <person name="Ramaprasad A."/>
            <person name="Mourier T."/>
            <person name="Naeem R."/>
            <person name="Malas T.B."/>
            <person name="Moussa E."/>
            <person name="Panigrahi A."/>
            <person name="Vermont S.J."/>
            <person name="Otto T.D."/>
            <person name="Wastling J."/>
            <person name="Pain A."/>
        </authorList>
    </citation>
    <scope>NUCLEOTIDE SEQUENCE</scope>
    <source>
        <strain evidence="3">Liverpool</strain>
    </source>
</reference>
<organism evidence="2 4">
    <name type="scientific">Neospora caninum (strain Liverpool)</name>
    <dbReference type="NCBI Taxonomy" id="572307"/>
    <lineage>
        <taxon>Eukaryota</taxon>
        <taxon>Sar</taxon>
        <taxon>Alveolata</taxon>
        <taxon>Apicomplexa</taxon>
        <taxon>Conoidasida</taxon>
        <taxon>Coccidia</taxon>
        <taxon>Eucoccidiorida</taxon>
        <taxon>Eimeriorina</taxon>
        <taxon>Sarcocystidae</taxon>
        <taxon>Neospora</taxon>
    </lineage>
</organism>
<accession>F0VDD2</accession>
<feature type="compositionally biased region" description="Low complexity" evidence="1">
    <location>
        <begin position="72"/>
        <end position="82"/>
    </location>
</feature>
<proteinExistence type="predicted"/>
<protein>
    <submittedName>
        <fullName evidence="2">Uncharacterized protein</fullName>
    </submittedName>
</protein>
<dbReference type="EMBL" id="LN714479">
    <property type="protein sequence ID" value="CEL65601.1"/>
    <property type="molecule type" value="Genomic_DNA"/>
</dbReference>